<comment type="caution">
    <text evidence="2">The sequence shown here is derived from an EMBL/GenBank/DDBJ whole genome shotgun (WGS) entry which is preliminary data.</text>
</comment>
<sequence length="319" mass="35120">MRERLHMEQEFQILLREFDNPQDAKKAAQAKAAAAKAAAQAKAERAKKLASAQKQAKELQPFFKQVLSRQIKPGGAKITYGPAVGAKVSLAVIADGDFEKANEAEAKRLAAQLQKKALKFAPDSVQRRLIAFYNAQGEALPSRLSVVDEKTRLTPDEDAAVFSIARAMTIADTKSEAAKVDGFYSSTTKAISLRESAITAGAIAHEMTHAYAHPNWHDFIYLMRVRGMKETDKLNEGMTSHLSGLVIDAWFAKQSGGTIPSTGYGPDYIAIANDFIKEVGQEAAFTAFFGGFVDFTDNDKPEDFLLIGSAKKKWKWKWR</sequence>
<reference evidence="2 3" key="1">
    <citation type="journal article" date="2016" name="Antonie Van Leeuwenhoek">
        <title>Dongia soli sp. nov., isolated from soil from Dokdo, Korea.</title>
        <authorList>
            <person name="Kim D.U."/>
            <person name="Lee H."/>
            <person name="Kim H."/>
            <person name="Kim S.G."/>
            <person name="Ka J.O."/>
        </authorList>
    </citation>
    <scope>NUCLEOTIDE SEQUENCE [LARGE SCALE GENOMIC DNA]</scope>
    <source>
        <strain evidence="2 3">D78</strain>
    </source>
</reference>
<keyword evidence="1" id="KW-0175">Coiled coil</keyword>
<name>A0ABU5EBQ3_9PROT</name>
<organism evidence="2 3">
    <name type="scientific">Dongia soli</name>
    <dbReference type="NCBI Taxonomy" id="600628"/>
    <lineage>
        <taxon>Bacteria</taxon>
        <taxon>Pseudomonadati</taxon>
        <taxon>Pseudomonadota</taxon>
        <taxon>Alphaproteobacteria</taxon>
        <taxon>Rhodospirillales</taxon>
        <taxon>Dongiaceae</taxon>
        <taxon>Dongia</taxon>
    </lineage>
</organism>
<feature type="coiled-coil region" evidence="1">
    <location>
        <begin position="24"/>
        <end position="56"/>
    </location>
</feature>
<evidence type="ECO:0000313" key="2">
    <source>
        <dbReference type="EMBL" id="MDY0883489.1"/>
    </source>
</evidence>
<proteinExistence type="predicted"/>
<evidence type="ECO:0000313" key="3">
    <source>
        <dbReference type="Proteomes" id="UP001279642"/>
    </source>
</evidence>
<keyword evidence="3" id="KW-1185">Reference proteome</keyword>
<dbReference type="EMBL" id="JAXCLW010000002">
    <property type="protein sequence ID" value="MDY0883489.1"/>
    <property type="molecule type" value="Genomic_DNA"/>
</dbReference>
<gene>
    <name evidence="2" type="ORF">SMD27_11590</name>
</gene>
<dbReference type="Proteomes" id="UP001279642">
    <property type="component" value="Unassembled WGS sequence"/>
</dbReference>
<evidence type="ECO:0000256" key="1">
    <source>
        <dbReference type="SAM" id="Coils"/>
    </source>
</evidence>
<dbReference type="RefSeq" id="WP_320508523.1">
    <property type="nucleotide sequence ID" value="NZ_JAXCLW010000002.1"/>
</dbReference>
<accession>A0ABU5EBQ3</accession>
<protein>
    <submittedName>
        <fullName evidence="2">Uncharacterized protein</fullName>
    </submittedName>
</protein>